<dbReference type="GO" id="GO:0006869">
    <property type="term" value="P:lipid transport"/>
    <property type="evidence" value="ECO:0007669"/>
    <property type="project" value="UniProtKB-KW"/>
</dbReference>
<keyword evidence="2" id="KW-0813">Transport</keyword>
<reference evidence="12 13" key="1">
    <citation type="submission" date="2024-02" db="EMBL/GenBank/DDBJ databases">
        <title>High-quality chromosome-scale genome assembly of Pensacola bahiagrass (Paspalum notatum Flugge var. saurae).</title>
        <authorList>
            <person name="Vega J.M."/>
            <person name="Podio M."/>
            <person name="Orjuela J."/>
            <person name="Siena L.A."/>
            <person name="Pessino S.C."/>
            <person name="Combes M.C."/>
            <person name="Mariac C."/>
            <person name="Albertini E."/>
            <person name="Pupilli F."/>
            <person name="Ortiz J.P.A."/>
            <person name="Leblanc O."/>
        </authorList>
    </citation>
    <scope>NUCLEOTIDE SEQUENCE [LARGE SCALE GENOMIC DNA]</scope>
    <source>
        <strain evidence="12">R1</strain>
        <tissue evidence="12">Leaf</tissue>
    </source>
</reference>
<dbReference type="SUPFAM" id="SSF50729">
    <property type="entry name" value="PH domain-like"/>
    <property type="match status" value="1"/>
</dbReference>
<evidence type="ECO:0000256" key="2">
    <source>
        <dbReference type="ARBA" id="ARBA00022448"/>
    </source>
</evidence>
<gene>
    <name evidence="12" type="ORF">U9M48_026085</name>
</gene>
<dbReference type="PANTHER" id="PTHR13466:SF18">
    <property type="entry name" value="INTEGRAL MEMBRANE PROTEIN CONSERVED REGION (DUF2404)-RELATED"/>
    <property type="match status" value="1"/>
</dbReference>
<dbReference type="InterPro" id="IPR000477">
    <property type="entry name" value="RT_dom"/>
</dbReference>
<keyword evidence="13" id="KW-1185">Reference proteome</keyword>
<keyword evidence="7" id="KW-0446">Lipid-binding</keyword>
<dbReference type="GO" id="GO:0008289">
    <property type="term" value="F:lipid binding"/>
    <property type="evidence" value="ECO:0007669"/>
    <property type="project" value="UniProtKB-KW"/>
</dbReference>
<evidence type="ECO:0000256" key="1">
    <source>
        <dbReference type="ARBA" id="ARBA00004586"/>
    </source>
</evidence>
<dbReference type="InterPro" id="IPR043502">
    <property type="entry name" value="DNA/RNA_pol_sf"/>
</dbReference>
<dbReference type="CDD" id="cd01650">
    <property type="entry name" value="RT_nLTR_like"/>
    <property type="match status" value="1"/>
</dbReference>
<dbReference type="Gene3D" id="3.10.10.20">
    <property type="match status" value="1"/>
</dbReference>
<name>A0AAQ3TQ68_PASNO</name>
<keyword evidence="5" id="KW-1133">Transmembrane helix</keyword>
<keyword evidence="6" id="KW-0445">Lipid transport</keyword>
<evidence type="ECO:0000256" key="3">
    <source>
        <dbReference type="ARBA" id="ARBA00022692"/>
    </source>
</evidence>
<dbReference type="InterPro" id="IPR011993">
    <property type="entry name" value="PH-like_dom_sf"/>
</dbReference>
<dbReference type="InterPro" id="IPR031468">
    <property type="entry name" value="SMP_LBD"/>
</dbReference>
<evidence type="ECO:0000256" key="9">
    <source>
        <dbReference type="SAM" id="MobiDB-lite"/>
    </source>
</evidence>
<sequence>MAAAVAFLLLGFLLGLLSLAIAEGVALLWAIRSLIKRGRPSETLPVVVHPPLPRQEHDLLLKRQGFLWILEQGKTPKHHPSSKSNDGTSMGGGIKEKRLVMEVFPVKMLAKLEGHLLSLSGTDGSQQQQLTIEMLNYTVVAVSASNLHSRKWAKRYPIKLERKEESQICSGSKVCYVYADTSSEKESWCKALRLASTTDKDKLNFHAMLTEEFTSYVSSLNAGYPCFPKPSTLSGQEQVAVVEDNAARTDGSSRVRSFLKRLAKKASIKASQESKTTPAVPSSKQDTSTTPSSSVSLGSQQQSDLDSRNAEVDGKLANDGTLCWNLLISRLFFDAKMDDEVKKAIKARIQRTLSSTRTPAYIGDITLTHLNLGKLPPYLHRMRALPLDLNEPWAFEVDFEYSSGMLLHIETRLEVREPELEKEIMKTSIKDDSNGNVSSDFLDSIEQYGNQFRSSEPLDSEVEGNDEADALRKSKSTGWTSTYLQRWKSILHSIADQVSQVPLSLAIKIKSIHGTLRVHIKPPPSDRIWFGFVSMPEIEWELESAVGDRKITSSHITSLISNRIKASVRQSLVLPNCESIPMSWMISDTDDWVPRKVAPFIWLNRELAEANSTRRAAETTRELIPGEAFASKSNAKSKSSPPCSRTRAVSGLLNKSVDGPAEQAEASSTSWQSSCSLVTAIQRASTLNLDFFHREGIDLSALDAPITEEEVWQTIKDLPSDRAPGPDGYTGRFYKSCWQIIKTDFMAAIITLQQGDARKLWLLNSAYLTLIPKKEEALLPTDFRPISLVHSFAKLVTKILANRLAPLLKDLVASNQSAFVRGRCIHDNYMLVQQTIKLLHKRKVPSIFLKLDISKAFDSVSWAFLLEILQFLGFGNAWCNLISRLLTTASTRILVNGEPGEEIRHKRGLRQGDPLSPMLFILVMDTLNSLFIKAEEMGLLQPLTRGFAGQRISLYADDVALFIKPSVDEMNLTTQILEVFGEASGLRTNLQKSCVIPIRCEERETIASTLACSVSEFPCIYLGLPISDRKLKKADLLHWVERIGDKLPGWKANLMNMAGRATWVRFVLSALPIHVLIALNVPKWFIKAINKIRRAFLWKGRREVHGGCCLVAWEKVQRPLELGGLGIPNLELMGWALQVRWLWLRKMDTSKPWLSLDIPVHSNVTALFRIAMQTTIGDGTTTKFWKDNWIHGKTISDIAPLVVAAVPARAQNTRLVSAALLDHQWTHDVQGGLSMVGLYELFQLANVLSEVVLTHEADFHTWRLDISGQYTAKSAYMAFFNGATKFEPWHRIWKSWAPAKCKIFLWLAVRNRCWTADRLAKRNLPHPERCVLCDQETEDIQHILTTCVFAREFWFRILSRFNFQICVPSSHESSFSEWWRKSVKKVQKDKQKGFNTLIVLGAWLIWKHRNGCVFEGESPNLDNLIRAFKDEHHMWCLAGARGLCSLSAGHGIGLG</sequence>
<organism evidence="12 13">
    <name type="scientific">Paspalum notatum var. saurae</name>
    <dbReference type="NCBI Taxonomy" id="547442"/>
    <lineage>
        <taxon>Eukaryota</taxon>
        <taxon>Viridiplantae</taxon>
        <taxon>Streptophyta</taxon>
        <taxon>Embryophyta</taxon>
        <taxon>Tracheophyta</taxon>
        <taxon>Spermatophyta</taxon>
        <taxon>Magnoliopsida</taxon>
        <taxon>Liliopsida</taxon>
        <taxon>Poales</taxon>
        <taxon>Poaceae</taxon>
        <taxon>PACMAD clade</taxon>
        <taxon>Panicoideae</taxon>
        <taxon>Andropogonodae</taxon>
        <taxon>Paspaleae</taxon>
        <taxon>Paspalinae</taxon>
        <taxon>Paspalum</taxon>
    </lineage>
</organism>
<evidence type="ECO:0000256" key="5">
    <source>
        <dbReference type="ARBA" id="ARBA00022989"/>
    </source>
</evidence>
<dbReference type="Proteomes" id="UP001341281">
    <property type="component" value="Chromosome 06"/>
</dbReference>
<feature type="compositionally biased region" description="Acidic residues" evidence="9">
    <location>
        <begin position="458"/>
        <end position="468"/>
    </location>
</feature>
<dbReference type="PROSITE" id="PS51847">
    <property type="entry name" value="SMP"/>
    <property type="match status" value="1"/>
</dbReference>
<dbReference type="CDD" id="cd21675">
    <property type="entry name" value="SMP_TEX2"/>
    <property type="match status" value="1"/>
</dbReference>
<dbReference type="Pfam" id="PF23065">
    <property type="entry name" value="PH_SMPa"/>
    <property type="match status" value="1"/>
</dbReference>
<dbReference type="Pfam" id="PF13966">
    <property type="entry name" value="zf-RVT"/>
    <property type="match status" value="1"/>
</dbReference>
<feature type="domain" description="Reverse transcriptase" evidence="10">
    <location>
        <begin position="752"/>
        <end position="1026"/>
    </location>
</feature>
<feature type="compositionally biased region" description="Low complexity" evidence="9">
    <location>
        <begin position="628"/>
        <end position="640"/>
    </location>
</feature>
<keyword evidence="4" id="KW-0256">Endoplasmic reticulum</keyword>
<feature type="region of interest" description="Disordered" evidence="9">
    <location>
        <begin position="625"/>
        <end position="647"/>
    </location>
</feature>
<feature type="domain" description="SMP-LTD" evidence="11">
    <location>
        <begin position="318"/>
        <end position="583"/>
    </location>
</feature>
<evidence type="ECO:0000313" key="12">
    <source>
        <dbReference type="EMBL" id="WVZ78359.1"/>
    </source>
</evidence>
<dbReference type="Gene3D" id="2.30.29.30">
    <property type="entry name" value="Pleckstrin-homology domain (PH domain)/Phosphotyrosine-binding domain (PTB)"/>
    <property type="match status" value="1"/>
</dbReference>
<evidence type="ECO:0000256" key="7">
    <source>
        <dbReference type="ARBA" id="ARBA00023121"/>
    </source>
</evidence>
<proteinExistence type="predicted"/>
<dbReference type="Pfam" id="PF00078">
    <property type="entry name" value="RVT_1"/>
    <property type="match status" value="1"/>
</dbReference>
<dbReference type="Gene3D" id="3.30.70.2630">
    <property type="match status" value="1"/>
</dbReference>
<feature type="compositionally biased region" description="Polar residues" evidence="9">
    <location>
        <begin position="269"/>
        <end position="284"/>
    </location>
</feature>
<comment type="subcellular location">
    <subcellularLocation>
        <location evidence="1">Endoplasmic reticulum membrane</location>
    </subcellularLocation>
</comment>
<evidence type="ECO:0000313" key="13">
    <source>
        <dbReference type="Proteomes" id="UP001341281"/>
    </source>
</evidence>
<dbReference type="PROSITE" id="PS50878">
    <property type="entry name" value="RT_POL"/>
    <property type="match status" value="1"/>
</dbReference>
<feature type="region of interest" description="Disordered" evidence="9">
    <location>
        <begin position="269"/>
        <end position="309"/>
    </location>
</feature>
<feature type="compositionally biased region" description="Low complexity" evidence="9">
    <location>
        <begin position="285"/>
        <end position="304"/>
    </location>
</feature>
<evidence type="ECO:0000259" key="10">
    <source>
        <dbReference type="PROSITE" id="PS50878"/>
    </source>
</evidence>
<protein>
    <submittedName>
        <fullName evidence="12">Uncharacterized protein</fullName>
    </submittedName>
</protein>
<dbReference type="InterPro" id="IPR057080">
    <property type="entry name" value="PH_SMPa"/>
</dbReference>
<feature type="region of interest" description="Disordered" evidence="9">
    <location>
        <begin position="453"/>
        <end position="473"/>
    </location>
</feature>
<evidence type="ECO:0000256" key="4">
    <source>
        <dbReference type="ARBA" id="ARBA00022824"/>
    </source>
</evidence>
<keyword evidence="8" id="KW-0472">Membrane</keyword>
<evidence type="ECO:0000256" key="8">
    <source>
        <dbReference type="ARBA" id="ARBA00023136"/>
    </source>
</evidence>
<keyword evidence="3" id="KW-0812">Transmembrane</keyword>
<dbReference type="EMBL" id="CP144750">
    <property type="protein sequence ID" value="WVZ78359.1"/>
    <property type="molecule type" value="Genomic_DNA"/>
</dbReference>
<evidence type="ECO:0000256" key="6">
    <source>
        <dbReference type="ARBA" id="ARBA00023055"/>
    </source>
</evidence>
<dbReference type="InterPro" id="IPR026960">
    <property type="entry name" value="RVT-Znf"/>
</dbReference>
<evidence type="ECO:0000259" key="11">
    <source>
        <dbReference type="PROSITE" id="PS51847"/>
    </source>
</evidence>
<accession>A0AAQ3TQ68</accession>
<dbReference type="GO" id="GO:0005789">
    <property type="term" value="C:endoplasmic reticulum membrane"/>
    <property type="evidence" value="ECO:0007669"/>
    <property type="project" value="UniProtKB-SubCell"/>
</dbReference>
<dbReference type="PANTHER" id="PTHR13466">
    <property type="entry name" value="TEX2 PROTEIN-RELATED"/>
    <property type="match status" value="1"/>
</dbReference>
<dbReference type="SUPFAM" id="SSF56672">
    <property type="entry name" value="DNA/RNA polymerases"/>
    <property type="match status" value="1"/>
</dbReference>
<dbReference type="Gene3D" id="1.10.10.2210">
    <property type="match status" value="1"/>
</dbReference>